<keyword evidence="2" id="KW-0732">Signal</keyword>
<feature type="compositionally biased region" description="Low complexity" evidence="1">
    <location>
        <begin position="45"/>
        <end position="62"/>
    </location>
</feature>
<reference evidence="3 4" key="1">
    <citation type="submission" date="2016-06" db="EMBL/GenBank/DDBJ databases">
        <authorList>
            <person name="Kjaerup R.B."/>
            <person name="Dalgaard T.S."/>
            <person name="Juul-Madsen H.R."/>
        </authorList>
    </citation>
    <scope>NUCLEOTIDE SEQUENCE [LARGE SCALE GENOMIC DNA]</scope>
    <source>
        <strain evidence="3 4">DSM 43821</strain>
    </source>
</reference>
<accession>A0A1C4UQC0</accession>
<dbReference type="RefSeq" id="WP_088959630.1">
    <property type="nucleotide sequence ID" value="NZ_LT607410.1"/>
</dbReference>
<name>A0A1C4UQC0_9ACTN</name>
<evidence type="ECO:0000256" key="1">
    <source>
        <dbReference type="SAM" id="MobiDB-lite"/>
    </source>
</evidence>
<evidence type="ECO:0000313" key="4">
    <source>
        <dbReference type="Proteomes" id="UP000198228"/>
    </source>
</evidence>
<feature type="chain" id="PRO_5008705089" description="WD40-like Beta Propeller Repeat" evidence="2">
    <location>
        <begin position="50"/>
        <end position="378"/>
    </location>
</feature>
<sequence>MNSILTPRTVITSALRRALRPRALMGAAALVLLPIAAAGCAAPSGTAAAAPPVTVTDTPTTTDGGGVGGSVAQASGVSAARPATPPAAARKLSWPQLTWSADQVYGGSAEAPARIWRSTTDGRWEVVREGRPGDRIAERGVAASPDGRRAAWLAATPNRLMISRFEGGPVATVPLAGDLDCAPRWLDNLSVVYAEGRRGDWTVIEVRADGGARHVIATHQQSCPEAGHSMVGFVGARSLRIGDASGKFRTVTPRIPADLKIHGLAGFSLDARHAVISTHVPNAGECGCTWRIRNYRVDLGTGAATELAPLDPAWRKATGHGLTEQVRFLPDGTLVAQVNTATLGADAPAYRLVRYAANGRVLGNLPTPAGTPWGRLLG</sequence>
<evidence type="ECO:0000256" key="2">
    <source>
        <dbReference type="SAM" id="SignalP"/>
    </source>
</evidence>
<dbReference type="EMBL" id="LT607410">
    <property type="protein sequence ID" value="SCE73868.1"/>
    <property type="molecule type" value="Genomic_DNA"/>
</dbReference>
<proteinExistence type="predicted"/>
<organism evidence="3 4">
    <name type="scientific">Micromonospora purpureochromogenes</name>
    <dbReference type="NCBI Taxonomy" id="47872"/>
    <lineage>
        <taxon>Bacteria</taxon>
        <taxon>Bacillati</taxon>
        <taxon>Actinomycetota</taxon>
        <taxon>Actinomycetes</taxon>
        <taxon>Micromonosporales</taxon>
        <taxon>Micromonosporaceae</taxon>
        <taxon>Micromonospora</taxon>
    </lineage>
</organism>
<dbReference type="SUPFAM" id="SSF82171">
    <property type="entry name" value="DPP6 N-terminal domain-like"/>
    <property type="match status" value="1"/>
</dbReference>
<dbReference type="AlphaFoldDB" id="A0A1C4UQC0"/>
<protein>
    <recommendedName>
        <fullName evidence="5">WD40-like Beta Propeller Repeat</fullName>
    </recommendedName>
</protein>
<feature type="region of interest" description="Disordered" evidence="1">
    <location>
        <begin position="45"/>
        <end position="69"/>
    </location>
</feature>
<feature type="signal peptide" evidence="2">
    <location>
        <begin position="1"/>
        <end position="49"/>
    </location>
</feature>
<evidence type="ECO:0008006" key="5">
    <source>
        <dbReference type="Google" id="ProtNLM"/>
    </source>
</evidence>
<gene>
    <name evidence="3" type="ORF">GA0074696_0550</name>
</gene>
<evidence type="ECO:0000313" key="3">
    <source>
        <dbReference type="EMBL" id="SCE73868.1"/>
    </source>
</evidence>
<dbReference type="Proteomes" id="UP000198228">
    <property type="component" value="Chromosome I"/>
</dbReference>